<accession>A0A5R9F8W7</accession>
<dbReference type="Proteomes" id="UP000308230">
    <property type="component" value="Unassembled WGS sequence"/>
</dbReference>
<dbReference type="RefSeq" id="WP_138124147.1">
    <property type="nucleotide sequence ID" value="NZ_SWLG01000004.1"/>
</dbReference>
<evidence type="ECO:0000313" key="3">
    <source>
        <dbReference type="Proteomes" id="UP000308230"/>
    </source>
</evidence>
<proteinExistence type="predicted"/>
<dbReference type="Gene3D" id="1.10.1760.20">
    <property type="match status" value="1"/>
</dbReference>
<feature type="transmembrane region" description="Helical" evidence="1">
    <location>
        <begin position="106"/>
        <end position="129"/>
    </location>
</feature>
<feature type="transmembrane region" description="Helical" evidence="1">
    <location>
        <begin position="34"/>
        <end position="62"/>
    </location>
</feature>
<dbReference type="AlphaFoldDB" id="A0A5R9F8W7"/>
<feature type="transmembrane region" description="Helical" evidence="1">
    <location>
        <begin position="6"/>
        <end position="27"/>
    </location>
</feature>
<keyword evidence="1" id="KW-0812">Transmembrane</keyword>
<evidence type="ECO:0000313" key="2">
    <source>
        <dbReference type="EMBL" id="TLS38058.1"/>
    </source>
</evidence>
<sequence>MKTKNLVMMAMLLGIGTVLHAVIPGFLSGMKFDLLLTMMFLGIILFPDVKSVAVLGLATGVISAATTSFPGGQLANFIDKPVTAFIFFGLYLLMKKTNKPLLSNSILTAIGTVCSGTVFLTVALVLTGLPVPFTVLFLTIVLPTAAVNAIAMFLIYPIIQTALKRTSFAY</sequence>
<evidence type="ECO:0000256" key="1">
    <source>
        <dbReference type="SAM" id="Phobius"/>
    </source>
</evidence>
<dbReference type="OrthoDB" id="2243651at2"/>
<feature type="transmembrane region" description="Helical" evidence="1">
    <location>
        <begin position="135"/>
        <end position="159"/>
    </location>
</feature>
<protein>
    <submittedName>
        <fullName evidence="2">Tryptophan transporter</fullName>
    </submittedName>
</protein>
<feature type="transmembrane region" description="Helical" evidence="1">
    <location>
        <begin position="74"/>
        <end position="94"/>
    </location>
</feature>
<dbReference type="Pfam" id="PF17099">
    <property type="entry name" value="TrpP"/>
    <property type="match status" value="1"/>
</dbReference>
<gene>
    <name evidence="2" type="ORF">FCL54_05805</name>
</gene>
<organism evidence="2 3">
    <name type="scientific">Exobacillus caeni</name>
    <dbReference type="NCBI Taxonomy" id="2574798"/>
    <lineage>
        <taxon>Bacteria</taxon>
        <taxon>Bacillati</taxon>
        <taxon>Bacillota</taxon>
        <taxon>Bacilli</taxon>
        <taxon>Bacillales</taxon>
        <taxon>Guptibacillaceae</taxon>
        <taxon>Exobacillus</taxon>
    </lineage>
</organism>
<keyword evidence="3" id="KW-1185">Reference proteome</keyword>
<dbReference type="InterPro" id="IPR031360">
    <property type="entry name" value="TrpP"/>
</dbReference>
<name>A0A5R9F8W7_9BACL</name>
<reference evidence="2 3" key="1">
    <citation type="submission" date="2019-04" db="EMBL/GenBank/DDBJ databases">
        <title>Bacillus caeni sp. nov., a bacterium isolated from mangrove sediment.</title>
        <authorList>
            <person name="Huang H."/>
            <person name="Mo K."/>
            <person name="Hu Y."/>
        </authorList>
    </citation>
    <scope>NUCLEOTIDE SEQUENCE [LARGE SCALE GENOMIC DNA]</scope>
    <source>
        <strain evidence="2 3">HB172195</strain>
    </source>
</reference>
<comment type="caution">
    <text evidence="2">The sequence shown here is derived from an EMBL/GenBank/DDBJ whole genome shotgun (WGS) entry which is preliminary data.</text>
</comment>
<dbReference type="EMBL" id="SWLG01000004">
    <property type="protein sequence ID" value="TLS38058.1"/>
    <property type="molecule type" value="Genomic_DNA"/>
</dbReference>
<keyword evidence="1" id="KW-0472">Membrane</keyword>
<keyword evidence="1" id="KW-1133">Transmembrane helix</keyword>